<reference evidence="1 2" key="1">
    <citation type="submission" date="2019-03" db="EMBL/GenBank/DDBJ databases">
        <title>Genomic analyses of the natural microbiome of Caenorhabditis elegans.</title>
        <authorList>
            <person name="Samuel B."/>
        </authorList>
    </citation>
    <scope>NUCLEOTIDE SEQUENCE [LARGE SCALE GENOMIC DNA]</scope>
    <source>
        <strain evidence="1 2">JUb65</strain>
    </source>
</reference>
<protein>
    <submittedName>
        <fullName evidence="1">Uncharacterized protein</fullName>
    </submittedName>
</protein>
<organism evidence="1 2">
    <name type="scientific">Curtobacterium flaccumfaciens</name>
    <dbReference type="NCBI Taxonomy" id="2035"/>
    <lineage>
        <taxon>Bacteria</taxon>
        <taxon>Bacillati</taxon>
        <taxon>Actinomycetota</taxon>
        <taxon>Actinomycetes</taxon>
        <taxon>Micrococcales</taxon>
        <taxon>Microbacteriaceae</taxon>
        <taxon>Curtobacterium</taxon>
    </lineage>
</organism>
<evidence type="ECO:0000313" key="2">
    <source>
        <dbReference type="Proteomes" id="UP000295764"/>
    </source>
</evidence>
<accession>A0A4R6DLV2</accession>
<name>A0A4R6DLV2_9MICO</name>
<dbReference type="EMBL" id="SNVW01000003">
    <property type="protein sequence ID" value="TDN45454.1"/>
    <property type="molecule type" value="Genomic_DNA"/>
</dbReference>
<sequence length="78" mass="8770">MTAALHLDHVGPLERTAHRLGLALLRWSETRAARVGHTADSALGPDRAAARLAYEQRTDLEARHRHWDRLASGMPRVR</sequence>
<dbReference type="AlphaFoldDB" id="A0A4R6DLV2"/>
<proteinExistence type="predicted"/>
<evidence type="ECO:0000313" key="1">
    <source>
        <dbReference type="EMBL" id="TDN45454.1"/>
    </source>
</evidence>
<dbReference type="OrthoDB" id="5020527at2"/>
<comment type="caution">
    <text evidence="1">The sequence shown here is derived from an EMBL/GenBank/DDBJ whole genome shotgun (WGS) entry which is preliminary data.</text>
</comment>
<gene>
    <name evidence="1" type="ORF">EDF64_103378</name>
</gene>
<dbReference type="Proteomes" id="UP000295764">
    <property type="component" value="Unassembled WGS sequence"/>
</dbReference>
<dbReference type="RefSeq" id="WP_133519243.1">
    <property type="nucleotide sequence ID" value="NZ_SNVW01000003.1"/>
</dbReference>